<accession>A0A0T9RSI7</accession>
<dbReference type="AlphaFoldDB" id="A0A0T9RSI7"/>
<keyword evidence="1" id="KW-0969">Cilium</keyword>
<dbReference type="Pfam" id="PF03692">
    <property type="entry name" value="CxxCxxCC"/>
    <property type="match status" value="1"/>
</dbReference>
<dbReference type="GO" id="GO:0032259">
    <property type="term" value="P:methylation"/>
    <property type="evidence" value="ECO:0007669"/>
    <property type="project" value="UniProtKB-KW"/>
</dbReference>
<keyword evidence="1" id="KW-0966">Cell projection</keyword>
<name>A0A0T9RSI7_9GAMM</name>
<gene>
    <name evidence="1" type="ORF">ERS008529_04924</name>
    <name evidence="2" type="ORF">ERS137968_04925</name>
</gene>
<evidence type="ECO:0000313" key="2">
    <source>
        <dbReference type="EMBL" id="CRY69769.1"/>
    </source>
</evidence>
<dbReference type="GO" id="GO:0008168">
    <property type="term" value="F:methyltransferase activity"/>
    <property type="evidence" value="ECO:0007669"/>
    <property type="project" value="UniProtKB-KW"/>
</dbReference>
<protein>
    <submittedName>
        <fullName evidence="1">Flagellin N-methylase</fullName>
    </submittedName>
</protein>
<dbReference type="InterPro" id="IPR005358">
    <property type="entry name" value="Puta_zinc/iron-chelating_dom"/>
</dbReference>
<evidence type="ECO:0000313" key="3">
    <source>
        <dbReference type="Proteomes" id="UP000044625"/>
    </source>
</evidence>
<evidence type="ECO:0000313" key="1">
    <source>
        <dbReference type="EMBL" id="CNI81530.1"/>
    </source>
</evidence>
<reference evidence="1" key="1">
    <citation type="submission" date="2015-03" db="EMBL/GenBank/DDBJ databases">
        <authorList>
            <person name="Murphy D."/>
        </authorList>
    </citation>
    <scope>NUCLEOTIDE SEQUENCE [LARGE SCALE GENOMIC DNA]</scope>
    <source>
        <strain evidence="1">A125KOH2</strain>
    </source>
</reference>
<keyword evidence="1" id="KW-0282">Flagellum</keyword>
<keyword evidence="1" id="KW-0489">Methyltransferase</keyword>
<keyword evidence="1" id="KW-0808">Transferase</keyword>
<dbReference type="EMBL" id="CWJL01000109">
    <property type="protein sequence ID" value="CRY69769.1"/>
    <property type="molecule type" value="Genomic_DNA"/>
</dbReference>
<keyword evidence="3" id="KW-1185">Reference proteome</keyword>
<dbReference type="OrthoDB" id="9806610at2"/>
<reference evidence="2 3" key="2">
    <citation type="submission" date="2015-03" db="EMBL/GenBank/DDBJ databases">
        <authorList>
            <consortium name="Pathogen Informatics"/>
            <person name="Murphy D."/>
        </authorList>
    </citation>
    <scope>NUCLEOTIDE SEQUENCE [LARGE SCALE GENOMIC DNA]</scope>
    <source>
        <strain evidence="2">Type strain: CIP110230</strain>
        <strain evidence="3">type strain: CIP110230</strain>
    </source>
</reference>
<dbReference type="EMBL" id="CQAZ01000179">
    <property type="protein sequence ID" value="CNI81530.1"/>
    <property type="molecule type" value="Genomic_DNA"/>
</dbReference>
<dbReference type="Proteomes" id="UP000045840">
    <property type="component" value="Unassembled WGS sequence"/>
</dbReference>
<dbReference type="Proteomes" id="UP000044625">
    <property type="component" value="Unassembled WGS sequence"/>
</dbReference>
<sequence>MTPEVFYIVDKLKKTFSSSALYFIQKSLTHSANKPTKNMLYRDRCIFLGQTSNRCTIYSFRPNACRRFFSDDYRRCEATSGCPDQNSDLLYCSGALVGAFGAAGIEEQLDLESHEMNMALSMVLQDESLFRRWLNREKNIFPVVLWENAGKNFDEVRKIIHMNFR</sequence>
<proteinExistence type="predicted"/>
<reference evidence="4" key="3">
    <citation type="submission" date="2015-03" db="EMBL/GenBank/DDBJ databases">
        <authorList>
            <consortium name="Pathogen Informatics"/>
        </authorList>
    </citation>
    <scope>NUCLEOTIDE SEQUENCE [LARGE SCALE GENOMIC DNA]</scope>
    <source>
        <strain evidence="4">A125KOH2</strain>
    </source>
</reference>
<organism evidence="1 4">
    <name type="scientific">Yersinia pekkanenii</name>
    <dbReference type="NCBI Taxonomy" id="1288385"/>
    <lineage>
        <taxon>Bacteria</taxon>
        <taxon>Pseudomonadati</taxon>
        <taxon>Pseudomonadota</taxon>
        <taxon>Gammaproteobacteria</taxon>
        <taxon>Enterobacterales</taxon>
        <taxon>Yersiniaceae</taxon>
        <taxon>Yersinia</taxon>
    </lineage>
</organism>
<evidence type="ECO:0000313" key="4">
    <source>
        <dbReference type="Proteomes" id="UP000045840"/>
    </source>
</evidence>